<feature type="region of interest" description="Disordered" evidence="13">
    <location>
        <begin position="69"/>
        <end position="91"/>
    </location>
</feature>
<keyword evidence="1" id="KW-0479">Metal-binding</keyword>
<dbReference type="PROSITE" id="PS51184">
    <property type="entry name" value="JMJC"/>
    <property type="match status" value="1"/>
</dbReference>
<feature type="domain" description="C2H2-type" evidence="14">
    <location>
        <begin position="1380"/>
        <end position="1411"/>
    </location>
</feature>
<evidence type="ECO:0000259" key="16">
    <source>
        <dbReference type="PROSITE" id="PS51184"/>
    </source>
</evidence>
<dbReference type="FunFam" id="3.30.160.60:FF:000747">
    <property type="entry name" value="Probable lysine-specific demethylase ELF6"/>
    <property type="match status" value="1"/>
</dbReference>
<feature type="domain" description="C2H2-type" evidence="14">
    <location>
        <begin position="1412"/>
        <end position="1438"/>
    </location>
</feature>
<dbReference type="Proteomes" id="UP000734854">
    <property type="component" value="Unassembled WGS sequence"/>
</dbReference>
<gene>
    <name evidence="17" type="ORF">ZIOFF_065628</name>
</gene>
<evidence type="ECO:0000256" key="5">
    <source>
        <dbReference type="ARBA" id="ARBA00022853"/>
    </source>
</evidence>
<feature type="region of interest" description="Disordered" evidence="13">
    <location>
        <begin position="197"/>
        <end position="218"/>
    </location>
</feature>
<dbReference type="PANTHER" id="PTHR10694">
    <property type="entry name" value="LYSINE-SPECIFIC DEMETHYLASE"/>
    <property type="match status" value="1"/>
</dbReference>
<sequence length="1445" mass="160591">MAEPAEIPAWLKNLPLAPEYHPTETEFADPIAFISRIERTASAFGICKVIPPLPRPSKKFVLANLNRTLSTHPDRPRPPSSSPSPSPFSQSAVFTTRCQELGAKRGRPLPVQKQVWQSGEFYTLDHFEAKSKAFARTQLTGFKEVDPLLIETLFWKAAAEKPVSVEYANDVPGSGFGVPEEPVYLHCGRKQKKGFDKRSIQEPKHMCPQASGEQEGMNDSGWKLSNSPWNLQVIARSPGSLTRFMPDEVPGVTSPMVYIGMLFSWFAWHVEDHELHSLNFLHMGSPKTWYAIPGDHAAMLEEIIRIQGYGGSMDRLASLIMLGEKTTLLSPEILVLSGIPCCRLVQRPGEFVVTFPRAYHIGFSHGFNCGEAANFATPKWLTVAKEAAVRRAAMNFLPMLSHQQLLYLLSISFVSSVPRELLPGGRSSRLRDRRREEKEVLVKKAFLEDMMSESNLLFALLSKAAISSVILWDPESLPSACPSAPLQSSPLSPKACKPTTDDGCGIQRDSESRGTLSFDHEGDTCCTQDTHESTSNFAGTSSPCIRSAEASENAFQADWINSQVKAMDNKDFDEIDLPCGLNVDSGSLACVACGILGYPFMAILQPSEKACMKLFPSNLDEFNTVLDKSLNVNVHSSVPCSVQNLDSVENQVCELRPQDKGYTSVQEQTTCSQEIDYKTYEADRFPAISSIKTDKLGMPMRSPSGVVSKWNLSSSFLRPRIFCLQHALEAENLLQCKGGAHLLVICHSDYLRMKALALSIAEDINIRLNCDDVPLVNGTPSDLDLINMSIDEEGHDEDGNDWTSKLGLNLKYCVKLKKQMPSNKDQLTLSLGGIFSDPSPMSVVSNLKWLSKKFRTPYKVVGIVQSKSHVANVLKYELSDRNNSKDVPVKITTVHHGSTVGSIGITTKHKFTCNTTPTDSTISESHMADSSGGDDRRDSGAASEVSGQMIGGTSENLHNIPILIAEYPQRHLVDQVILEVRKYSEVAPPSFCRLCTDNRNVECCEGSPEIYSKSYNGKGAFCDPIVCSCNNYLDSLETGQAAKEAESKDKLGSSVIPKAPTCVLNSDGETYDLREISVTGKANQEVFVERESSSGQTARCLGSYTNLGNSEHNYISLLSDQLFLPEIQLNKGVQETSNNKLIKYADNSNGFLHNNKTDNNKLQEKTLSMTQHVDVSDVANCTDQFVLTNMVGSSDILNEGSTKQADMDAISVVENSVIQEVNEDARECCTSEGVSLPQRDMQLDYRYPARVDLIQYVRRGKKRNYVQATHEDGQACFIRGPCEGLRPRTQLKVETKANTLMWEKSSTIKLSRRPGNFLVKKDERRALKCDIEGCSMSFGTRRELSLHKRNRCTIEGCKKRFSSHRYAAHHQCVHKDDRPLVCPWKGKGCNMTFKWAWARTEHIRLHTGERPYKCKFTDCGQTFRFVSDFSRHRRKTGHYVSPSAG</sequence>
<evidence type="ECO:0000256" key="13">
    <source>
        <dbReference type="SAM" id="MobiDB-lite"/>
    </source>
</evidence>
<evidence type="ECO:0000256" key="7">
    <source>
        <dbReference type="ARBA" id="ARBA00023002"/>
    </source>
</evidence>
<dbReference type="OrthoDB" id="9547406at2759"/>
<feature type="domain" description="JmjC" evidence="16">
    <location>
        <begin position="226"/>
        <end position="392"/>
    </location>
</feature>
<feature type="domain" description="JmjN" evidence="15">
    <location>
        <begin position="17"/>
        <end position="58"/>
    </location>
</feature>
<feature type="region of interest" description="Disordered" evidence="13">
    <location>
        <begin position="916"/>
        <end position="950"/>
    </location>
</feature>
<proteinExistence type="predicted"/>
<evidence type="ECO:0000256" key="12">
    <source>
        <dbReference type="PROSITE-ProRule" id="PRU00042"/>
    </source>
</evidence>
<evidence type="ECO:0000256" key="2">
    <source>
        <dbReference type="ARBA" id="ARBA00022737"/>
    </source>
</evidence>
<feature type="domain" description="C2H2-type" evidence="14">
    <location>
        <begin position="1350"/>
        <end position="1379"/>
    </location>
</feature>
<evidence type="ECO:0000313" key="18">
    <source>
        <dbReference type="Proteomes" id="UP000734854"/>
    </source>
</evidence>
<evidence type="ECO:0000259" key="15">
    <source>
        <dbReference type="PROSITE" id="PS51183"/>
    </source>
</evidence>
<evidence type="ECO:0000256" key="8">
    <source>
        <dbReference type="ARBA" id="ARBA00023004"/>
    </source>
</evidence>
<dbReference type="GO" id="GO:0040029">
    <property type="term" value="P:epigenetic regulation of gene expression"/>
    <property type="evidence" value="ECO:0007669"/>
    <property type="project" value="UniProtKB-ARBA"/>
</dbReference>
<evidence type="ECO:0000256" key="11">
    <source>
        <dbReference type="ARBA" id="ARBA00023242"/>
    </source>
</evidence>
<dbReference type="SMART" id="SM00558">
    <property type="entry name" value="JmjC"/>
    <property type="match status" value="1"/>
</dbReference>
<reference evidence="17 18" key="1">
    <citation type="submission" date="2020-08" db="EMBL/GenBank/DDBJ databases">
        <title>Plant Genome Project.</title>
        <authorList>
            <person name="Zhang R.-G."/>
        </authorList>
    </citation>
    <scope>NUCLEOTIDE SEQUENCE [LARGE SCALE GENOMIC DNA]</scope>
    <source>
        <tissue evidence="17">Rhizome</tissue>
    </source>
</reference>
<keyword evidence="9" id="KW-0805">Transcription regulation</keyword>
<protein>
    <recommendedName>
        <fullName evidence="19">Lysine-specific demethylase ELF6</fullName>
    </recommendedName>
</protein>
<dbReference type="Pfam" id="PF02375">
    <property type="entry name" value="JmjN"/>
    <property type="match status" value="1"/>
</dbReference>
<keyword evidence="4" id="KW-0862">Zinc</keyword>
<keyword evidence="5" id="KW-0156">Chromatin regulator</keyword>
<accession>A0A8J5KDA4</accession>
<comment type="caution">
    <text evidence="17">The sequence shown here is derived from an EMBL/GenBank/DDBJ whole genome shotgun (WGS) entry which is preliminary data.</text>
</comment>
<evidence type="ECO:0000256" key="3">
    <source>
        <dbReference type="ARBA" id="ARBA00022771"/>
    </source>
</evidence>
<dbReference type="EMBL" id="JACMSC010000018">
    <property type="protein sequence ID" value="KAG6476388.1"/>
    <property type="molecule type" value="Genomic_DNA"/>
</dbReference>
<evidence type="ECO:0000313" key="17">
    <source>
        <dbReference type="EMBL" id="KAG6476388.1"/>
    </source>
</evidence>
<dbReference type="SMART" id="SM00545">
    <property type="entry name" value="JmjN"/>
    <property type="match status" value="1"/>
</dbReference>
<dbReference type="PROSITE" id="PS50157">
    <property type="entry name" value="ZINC_FINGER_C2H2_2"/>
    <property type="match status" value="3"/>
</dbReference>
<dbReference type="PROSITE" id="PS00028">
    <property type="entry name" value="ZINC_FINGER_C2H2_1"/>
    <property type="match status" value="2"/>
</dbReference>
<keyword evidence="2" id="KW-0677">Repeat</keyword>
<dbReference type="GO" id="GO:0008270">
    <property type="term" value="F:zinc ion binding"/>
    <property type="evidence" value="ECO:0007669"/>
    <property type="project" value="UniProtKB-KW"/>
</dbReference>
<organism evidence="17 18">
    <name type="scientific">Zingiber officinale</name>
    <name type="common">Ginger</name>
    <name type="synonym">Amomum zingiber</name>
    <dbReference type="NCBI Taxonomy" id="94328"/>
    <lineage>
        <taxon>Eukaryota</taxon>
        <taxon>Viridiplantae</taxon>
        <taxon>Streptophyta</taxon>
        <taxon>Embryophyta</taxon>
        <taxon>Tracheophyta</taxon>
        <taxon>Spermatophyta</taxon>
        <taxon>Magnoliopsida</taxon>
        <taxon>Liliopsida</taxon>
        <taxon>Zingiberales</taxon>
        <taxon>Zingiberaceae</taxon>
        <taxon>Zingiber</taxon>
    </lineage>
</organism>
<dbReference type="InterPro" id="IPR013087">
    <property type="entry name" value="Znf_C2H2_type"/>
</dbReference>
<dbReference type="GO" id="GO:0000785">
    <property type="term" value="C:chromatin"/>
    <property type="evidence" value="ECO:0007669"/>
    <property type="project" value="TreeGrafter"/>
</dbReference>
<keyword evidence="3 12" id="KW-0863">Zinc-finger</keyword>
<dbReference type="InterPro" id="IPR003349">
    <property type="entry name" value="JmjN"/>
</dbReference>
<dbReference type="GO" id="GO:0005634">
    <property type="term" value="C:nucleus"/>
    <property type="evidence" value="ECO:0007669"/>
    <property type="project" value="TreeGrafter"/>
</dbReference>
<keyword evidence="18" id="KW-1185">Reference proteome</keyword>
<dbReference type="GO" id="GO:0034647">
    <property type="term" value="F:histone H3K4me/H3K4me2/H3K4me3 demethylase activity"/>
    <property type="evidence" value="ECO:0007669"/>
    <property type="project" value="TreeGrafter"/>
</dbReference>
<dbReference type="InterPro" id="IPR003347">
    <property type="entry name" value="JmjC_dom"/>
</dbReference>
<evidence type="ECO:0000256" key="4">
    <source>
        <dbReference type="ARBA" id="ARBA00022833"/>
    </source>
</evidence>
<evidence type="ECO:0000256" key="1">
    <source>
        <dbReference type="ARBA" id="ARBA00022723"/>
    </source>
</evidence>
<evidence type="ECO:0000256" key="9">
    <source>
        <dbReference type="ARBA" id="ARBA00023015"/>
    </source>
</evidence>
<dbReference type="SMART" id="SM00355">
    <property type="entry name" value="ZnF_C2H2"/>
    <property type="match status" value="4"/>
</dbReference>
<dbReference type="Pfam" id="PF02373">
    <property type="entry name" value="JmjC"/>
    <property type="match status" value="1"/>
</dbReference>
<keyword evidence="8" id="KW-0408">Iron</keyword>
<evidence type="ECO:0008006" key="19">
    <source>
        <dbReference type="Google" id="ProtNLM"/>
    </source>
</evidence>
<keyword evidence="6" id="KW-0223">Dioxygenase</keyword>
<name>A0A8J5KDA4_ZINOF</name>
<keyword evidence="10" id="KW-0804">Transcription</keyword>
<evidence type="ECO:0000256" key="10">
    <source>
        <dbReference type="ARBA" id="ARBA00023163"/>
    </source>
</evidence>
<evidence type="ECO:0000259" key="14">
    <source>
        <dbReference type="PROSITE" id="PS50157"/>
    </source>
</evidence>
<evidence type="ECO:0000256" key="6">
    <source>
        <dbReference type="ARBA" id="ARBA00022964"/>
    </source>
</evidence>
<dbReference type="PROSITE" id="PS51183">
    <property type="entry name" value="JMJN"/>
    <property type="match status" value="1"/>
</dbReference>
<dbReference type="PANTHER" id="PTHR10694:SF45">
    <property type="entry name" value="LYSINE-SPECIFIC DEMETHYLASE ELF6"/>
    <property type="match status" value="1"/>
</dbReference>
<keyword evidence="7" id="KW-0560">Oxidoreductase</keyword>
<keyword evidence="11" id="KW-0539">Nucleus</keyword>